<reference evidence="1 2" key="1">
    <citation type="submission" date="2011-08" db="EMBL/GenBank/DDBJ databases">
        <title>The Genome Sequence of Clostridium orbiscindens 1_3_50AFAA.</title>
        <authorList>
            <consortium name="The Broad Institute Genome Sequencing Platform"/>
            <person name="Earl A."/>
            <person name="Ward D."/>
            <person name="Feldgarden M."/>
            <person name="Gevers D."/>
            <person name="Daigneault M."/>
            <person name="Strauss J."/>
            <person name="Allen-Vercoe E."/>
            <person name="Young S.K."/>
            <person name="Zeng Q."/>
            <person name="Gargeya S."/>
            <person name="Fitzgerald M."/>
            <person name="Haas B."/>
            <person name="Abouelleil A."/>
            <person name="Alvarado L."/>
            <person name="Arachchi H.M."/>
            <person name="Berlin A."/>
            <person name="Brown A."/>
            <person name="Chapman S.B."/>
            <person name="Chen Z."/>
            <person name="Dunbar C."/>
            <person name="Freedman E."/>
            <person name="Gearin G."/>
            <person name="Gellesch M."/>
            <person name="Goldberg J."/>
            <person name="Griggs A."/>
            <person name="Gujja S."/>
            <person name="Heiman D."/>
            <person name="Howarth C."/>
            <person name="Larson L."/>
            <person name="Lui A."/>
            <person name="MacDonald P.J.P."/>
            <person name="Montmayeur A."/>
            <person name="Murphy C."/>
            <person name="Neiman D."/>
            <person name="Pearson M."/>
            <person name="Priest M."/>
            <person name="Roberts A."/>
            <person name="Saif S."/>
            <person name="Shea T."/>
            <person name="Shenoy N."/>
            <person name="Sisk P."/>
            <person name="Stolte C."/>
            <person name="Sykes S."/>
            <person name="Wortman J."/>
            <person name="Nusbaum C."/>
            <person name="Birren B."/>
        </authorList>
    </citation>
    <scope>NUCLEOTIDE SEQUENCE [LARGE SCALE GENOMIC DNA]</scope>
    <source>
        <strain evidence="1 2">1_3_50AFAA</strain>
    </source>
</reference>
<keyword evidence="2" id="KW-1185">Reference proteome</keyword>
<gene>
    <name evidence="1" type="ORF">HMPREF9460_00762</name>
</gene>
<protein>
    <submittedName>
        <fullName evidence="1">Uncharacterized protein</fullName>
    </submittedName>
</protein>
<name>A0A096DGX1_FLAPL</name>
<dbReference type="EMBL" id="ADLO01000028">
    <property type="protein sequence ID" value="KGF56769.1"/>
    <property type="molecule type" value="Genomic_DNA"/>
</dbReference>
<dbReference type="RefSeq" id="WP_007490673.1">
    <property type="nucleotide sequence ID" value="NZ_KN174161.1"/>
</dbReference>
<evidence type="ECO:0000313" key="2">
    <source>
        <dbReference type="Proteomes" id="UP000029585"/>
    </source>
</evidence>
<sequence>MDGEKTCETCRHFRRHYVKRGRNWYIPIKLGHCGEPRIRYKQTDTPACHRYSEAQKKGG</sequence>
<dbReference type="eggNOG" id="ENOG502ZPGW">
    <property type="taxonomic scope" value="Bacteria"/>
</dbReference>
<dbReference type="PATRIC" id="fig|742738.3.peg.796"/>
<dbReference type="HOGENOM" id="CLU_2992357_0_0_9"/>
<dbReference type="Proteomes" id="UP000029585">
    <property type="component" value="Unassembled WGS sequence"/>
</dbReference>
<dbReference type="AlphaFoldDB" id="A0A096DGX1"/>
<evidence type="ECO:0000313" key="1">
    <source>
        <dbReference type="EMBL" id="KGF56769.1"/>
    </source>
</evidence>
<proteinExistence type="predicted"/>
<organism evidence="1 2">
    <name type="scientific">Flavonifractor plautii 1_3_50AFAA</name>
    <dbReference type="NCBI Taxonomy" id="742738"/>
    <lineage>
        <taxon>Bacteria</taxon>
        <taxon>Bacillati</taxon>
        <taxon>Bacillota</taxon>
        <taxon>Clostridia</taxon>
        <taxon>Eubacteriales</taxon>
        <taxon>Oscillospiraceae</taxon>
        <taxon>Flavonifractor</taxon>
    </lineage>
</organism>
<dbReference type="GeneID" id="63974333"/>
<accession>A0A096DGX1</accession>
<comment type="caution">
    <text evidence="1">The sequence shown here is derived from an EMBL/GenBank/DDBJ whole genome shotgun (WGS) entry which is preliminary data.</text>
</comment>